<evidence type="ECO:0000256" key="1">
    <source>
        <dbReference type="ARBA" id="ARBA00004202"/>
    </source>
</evidence>
<feature type="coiled-coil region" evidence="7">
    <location>
        <begin position="616"/>
        <end position="643"/>
    </location>
</feature>
<gene>
    <name evidence="9" type="ORF">QVD17_05693</name>
</gene>
<evidence type="ECO:0000313" key="10">
    <source>
        <dbReference type="Proteomes" id="UP001229421"/>
    </source>
</evidence>
<dbReference type="Gene3D" id="1.10.8.20">
    <property type="entry name" value="N-terminal domain of phosphatidylinositol transfer protein sec14p"/>
    <property type="match status" value="1"/>
</dbReference>
<evidence type="ECO:0000256" key="3">
    <source>
        <dbReference type="ARBA" id="ARBA00022927"/>
    </source>
</evidence>
<keyword evidence="4" id="KW-0333">Golgi apparatus</keyword>
<keyword evidence="3" id="KW-0653">Protein transport</keyword>
<dbReference type="GO" id="GO:0000139">
    <property type="term" value="C:Golgi membrane"/>
    <property type="evidence" value="ECO:0007669"/>
    <property type="project" value="UniProtKB-SubCell"/>
</dbReference>
<dbReference type="SMART" id="SM00516">
    <property type="entry name" value="SEC14"/>
    <property type="match status" value="1"/>
</dbReference>
<accession>A0AAD8LJ60</accession>
<evidence type="ECO:0000256" key="2">
    <source>
        <dbReference type="ARBA" id="ARBA00004395"/>
    </source>
</evidence>
<dbReference type="PANTHER" id="PTHR45657:SF70">
    <property type="entry name" value="CRAL-TRIO LIPID BINDING DOMAIN, CRAL_TRIO DOMAIN, CRAL_TRIO DOMAIN SUPERFAMILY"/>
    <property type="match status" value="1"/>
</dbReference>
<keyword evidence="5 7" id="KW-0175">Coiled coil</keyword>
<dbReference type="Pfam" id="PF03765">
    <property type="entry name" value="CRAL_TRIO_N"/>
    <property type="match status" value="1"/>
</dbReference>
<comment type="subcellular location">
    <subcellularLocation>
        <location evidence="1">Cell membrane</location>
        <topology evidence="1">Peripheral membrane protein</topology>
    </subcellularLocation>
    <subcellularLocation>
        <location evidence="2">Golgi apparatus membrane</location>
        <topology evidence="2">Peripheral membrane protein</topology>
    </subcellularLocation>
</comment>
<evidence type="ECO:0000313" key="9">
    <source>
        <dbReference type="EMBL" id="KAK1439871.1"/>
    </source>
</evidence>
<comment type="similarity">
    <text evidence="6">Belongs to the SFH family.</text>
</comment>
<dbReference type="SUPFAM" id="SSF52087">
    <property type="entry name" value="CRAL/TRIO domain"/>
    <property type="match status" value="1"/>
</dbReference>
<dbReference type="EMBL" id="JAUHHV010000001">
    <property type="protein sequence ID" value="KAK1439871.1"/>
    <property type="molecule type" value="Genomic_DNA"/>
</dbReference>
<reference evidence="9" key="1">
    <citation type="journal article" date="2023" name="bioRxiv">
        <title>Improved chromosome-level genome assembly for marigold (Tagetes erecta).</title>
        <authorList>
            <person name="Jiang F."/>
            <person name="Yuan L."/>
            <person name="Wang S."/>
            <person name="Wang H."/>
            <person name="Xu D."/>
            <person name="Wang A."/>
            <person name="Fan W."/>
        </authorList>
    </citation>
    <scope>NUCLEOTIDE SEQUENCE</scope>
    <source>
        <strain evidence="9">WSJ</strain>
        <tissue evidence="9">Leaf</tissue>
    </source>
</reference>
<evidence type="ECO:0000259" key="8">
    <source>
        <dbReference type="PROSITE" id="PS50191"/>
    </source>
</evidence>
<sequence length="664" mass="76356">MLQNREIIIDFNCMSNIQIPVDQRLLFLGICLLDNDDVLKRHHFLLINCPAIRFSITALYEATFKAANLLMDYALFQFRHDDQTATMSAAVSGPLVGFEKTDTETYEEKKYKLSFKQRAINASNKLRSSFGKRSRKHGKVVSVVEDEHDADELKAVDALRQALILEELLPAKHDDYHMMLRFLKARKFDIEKTKQMWADMIKWRRDYGTDTIMEDFDFKEKEDVVKHYPQGHHGVDKDGRPVYIEQLGKVDATKLMQATTLERYLKYHVMEFERTFIDKFPACSIAAKKHIDQSTTILDVQGVGLKNMNKAARELIQHLQNIDGNNYPETLCRMYIINAGSGFRLLWSTVKSFLDPKTTSKIHVLGNKYQNQLLEMIDASQLPTFLGGTCTCADKGGCMRSDKGPWQDPEIMNMVRNGQHKCSKNSIPEEKTISEDLSANMKNSPFKKDAECHKLHEDIKQPNLPSVLEEASINNRHPTTNVKTDYTPMIDKTVDRPKPKQKLSIPRDTDYYPIHEAYKPTSTNDKLGSHFLSGVMTLVMGIMTMVRITNNMPKRLTDATLYSHGIHNDDDIVKKQKSVSTAEYLSMMKRMGELEEKVIVLENKPIEMPPEKEDMLNKALSRVEALEMELAATKKSLEESLSQQRELMAYLDKKKKKKKRFFGF</sequence>
<dbReference type="InterPro" id="IPR036865">
    <property type="entry name" value="CRAL-TRIO_dom_sf"/>
</dbReference>
<protein>
    <recommendedName>
        <fullName evidence="8">CRAL-TRIO domain-containing protein</fullName>
    </recommendedName>
</protein>
<organism evidence="9 10">
    <name type="scientific">Tagetes erecta</name>
    <name type="common">African marigold</name>
    <dbReference type="NCBI Taxonomy" id="13708"/>
    <lineage>
        <taxon>Eukaryota</taxon>
        <taxon>Viridiplantae</taxon>
        <taxon>Streptophyta</taxon>
        <taxon>Embryophyta</taxon>
        <taxon>Tracheophyta</taxon>
        <taxon>Spermatophyta</taxon>
        <taxon>Magnoliopsida</taxon>
        <taxon>eudicotyledons</taxon>
        <taxon>Gunneridae</taxon>
        <taxon>Pentapetalae</taxon>
        <taxon>asterids</taxon>
        <taxon>campanulids</taxon>
        <taxon>Asterales</taxon>
        <taxon>Asteraceae</taxon>
        <taxon>Asteroideae</taxon>
        <taxon>Heliantheae alliance</taxon>
        <taxon>Tageteae</taxon>
        <taxon>Tagetes</taxon>
    </lineage>
</organism>
<name>A0AAD8LJ60_TARER</name>
<dbReference type="PANTHER" id="PTHR45657">
    <property type="entry name" value="CRAL-TRIO DOMAIN-CONTAINING PROTEIN YKL091C-RELATED"/>
    <property type="match status" value="1"/>
</dbReference>
<dbReference type="SMART" id="SM01100">
    <property type="entry name" value="CRAL_TRIO_N"/>
    <property type="match status" value="1"/>
</dbReference>
<dbReference type="InterPro" id="IPR001251">
    <property type="entry name" value="CRAL-TRIO_dom"/>
</dbReference>
<evidence type="ECO:0000256" key="5">
    <source>
        <dbReference type="ARBA" id="ARBA00023054"/>
    </source>
</evidence>
<dbReference type="FunFam" id="3.40.525.10:FF:000011">
    <property type="entry name" value="SEC14 cytosolic factor"/>
    <property type="match status" value="1"/>
</dbReference>
<dbReference type="PRINTS" id="PR00180">
    <property type="entry name" value="CRETINALDHBP"/>
</dbReference>
<proteinExistence type="inferred from homology"/>
<feature type="domain" description="CRAL-TRIO" evidence="8">
    <location>
        <begin position="220"/>
        <end position="394"/>
    </location>
</feature>
<dbReference type="SUPFAM" id="SSF46938">
    <property type="entry name" value="CRAL/TRIO N-terminal domain"/>
    <property type="match status" value="1"/>
</dbReference>
<keyword evidence="3" id="KW-0813">Transport</keyword>
<dbReference type="Pfam" id="PF00650">
    <property type="entry name" value="CRAL_TRIO"/>
    <property type="match status" value="1"/>
</dbReference>
<dbReference type="GO" id="GO:0005886">
    <property type="term" value="C:plasma membrane"/>
    <property type="evidence" value="ECO:0007669"/>
    <property type="project" value="UniProtKB-SubCell"/>
</dbReference>
<dbReference type="InterPro" id="IPR011074">
    <property type="entry name" value="CRAL/TRIO_N_dom"/>
</dbReference>
<dbReference type="InterPro" id="IPR051026">
    <property type="entry name" value="PI/PC_transfer"/>
</dbReference>
<evidence type="ECO:0000256" key="7">
    <source>
        <dbReference type="SAM" id="Coils"/>
    </source>
</evidence>
<evidence type="ECO:0000256" key="6">
    <source>
        <dbReference type="ARBA" id="ARBA00038020"/>
    </source>
</evidence>
<dbReference type="AlphaFoldDB" id="A0AAD8LJ60"/>
<dbReference type="GO" id="GO:0015031">
    <property type="term" value="P:protein transport"/>
    <property type="evidence" value="ECO:0007669"/>
    <property type="project" value="UniProtKB-KW"/>
</dbReference>
<dbReference type="Proteomes" id="UP001229421">
    <property type="component" value="Unassembled WGS sequence"/>
</dbReference>
<dbReference type="PROSITE" id="PS50191">
    <property type="entry name" value="CRAL_TRIO"/>
    <property type="match status" value="1"/>
</dbReference>
<dbReference type="Gene3D" id="3.40.525.10">
    <property type="entry name" value="CRAL-TRIO lipid binding domain"/>
    <property type="match status" value="1"/>
</dbReference>
<dbReference type="InterPro" id="IPR036273">
    <property type="entry name" value="CRAL/TRIO_N_dom_sf"/>
</dbReference>
<keyword evidence="10" id="KW-1185">Reference proteome</keyword>
<comment type="caution">
    <text evidence="9">The sequence shown here is derived from an EMBL/GenBank/DDBJ whole genome shotgun (WGS) entry which is preliminary data.</text>
</comment>
<dbReference type="CDD" id="cd00170">
    <property type="entry name" value="SEC14"/>
    <property type="match status" value="1"/>
</dbReference>
<evidence type="ECO:0000256" key="4">
    <source>
        <dbReference type="ARBA" id="ARBA00023034"/>
    </source>
</evidence>